<keyword evidence="1" id="KW-1133">Transmembrane helix</keyword>
<reference evidence="2 4" key="1">
    <citation type="submission" date="2015-09" db="EMBL/GenBank/DDBJ databases">
        <authorList>
            <consortium name="Pathogen Informatics"/>
        </authorList>
    </citation>
    <scope>NUCLEOTIDE SEQUENCE [LARGE SCALE GENOMIC DNA]</scope>
    <source>
        <strain evidence="2 4">2789STDY5834960</strain>
    </source>
</reference>
<proteinExistence type="predicted"/>
<evidence type="ECO:0000256" key="1">
    <source>
        <dbReference type="SAM" id="Phobius"/>
    </source>
</evidence>
<dbReference type="Proteomes" id="UP000095350">
    <property type="component" value="Unassembled WGS sequence"/>
</dbReference>
<reference evidence="3 5" key="2">
    <citation type="submission" date="2018-08" db="EMBL/GenBank/DDBJ databases">
        <title>A genome reference for cultivated species of the human gut microbiota.</title>
        <authorList>
            <person name="Zou Y."/>
            <person name="Xue W."/>
            <person name="Luo G."/>
        </authorList>
    </citation>
    <scope>NUCLEOTIDE SEQUENCE [LARGE SCALE GENOMIC DNA]</scope>
    <source>
        <strain evidence="3 5">AM43-11</strain>
    </source>
</reference>
<dbReference type="Proteomes" id="UP000284465">
    <property type="component" value="Unassembled WGS sequence"/>
</dbReference>
<dbReference type="EMBL" id="QSFP01000005">
    <property type="protein sequence ID" value="RHA68315.1"/>
    <property type="molecule type" value="Genomic_DNA"/>
</dbReference>
<name>A0A173TY33_9FIRM</name>
<evidence type="ECO:0000313" key="5">
    <source>
        <dbReference type="Proteomes" id="UP000284465"/>
    </source>
</evidence>
<dbReference type="Pfam" id="PF09548">
    <property type="entry name" value="Spore_III_AB"/>
    <property type="match status" value="1"/>
</dbReference>
<accession>A0A173TY33</accession>
<dbReference type="STRING" id="166486.ERS852572_01799"/>
<dbReference type="AlphaFoldDB" id="A0A173TY33"/>
<evidence type="ECO:0000313" key="3">
    <source>
        <dbReference type="EMBL" id="RHA68315.1"/>
    </source>
</evidence>
<sequence length="172" mass="19238">MLKLIGGILVAGSGVGLAVNMIAEIRQHLLRLYEIRQLLINISGEAALALLPMEHILNQPTLTNDVVLQKVCGQIADRLAAKKVESGGKIWWDIFWKNRKELGICASELEIIANAGNAFFGRNIKENERMLSIYLERLDFVIEQERKDQREKQRVAGAVSVIGGMMLVILFI</sequence>
<dbReference type="InterPro" id="IPR014198">
    <property type="entry name" value="Spore_III_AB"/>
</dbReference>
<evidence type="ECO:0000313" key="4">
    <source>
        <dbReference type="Proteomes" id="UP000095350"/>
    </source>
</evidence>
<gene>
    <name evidence="3" type="ORF">DW927_06235</name>
    <name evidence="2" type="ORF">ERS852572_01799</name>
</gene>
<dbReference type="PaxDb" id="166486-ERS852572_01799"/>
<feature type="transmembrane region" description="Helical" evidence="1">
    <location>
        <begin position="155"/>
        <end position="171"/>
    </location>
</feature>
<dbReference type="RefSeq" id="WP_022112868.1">
    <property type="nucleotide sequence ID" value="NZ_CABIYH010000012.1"/>
</dbReference>
<organism evidence="2 4">
    <name type="scientific">Roseburia intestinalis</name>
    <dbReference type="NCBI Taxonomy" id="166486"/>
    <lineage>
        <taxon>Bacteria</taxon>
        <taxon>Bacillati</taxon>
        <taxon>Bacillota</taxon>
        <taxon>Clostridia</taxon>
        <taxon>Lachnospirales</taxon>
        <taxon>Lachnospiraceae</taxon>
        <taxon>Roseburia</taxon>
    </lineage>
</organism>
<dbReference type="OrthoDB" id="1779801at2"/>
<protein>
    <submittedName>
        <fullName evidence="3">Stage III sporulation protein AB</fullName>
    </submittedName>
    <submittedName>
        <fullName evidence="2">Stage III sporulation protein SpoAB</fullName>
    </submittedName>
</protein>
<keyword evidence="1" id="KW-0472">Membrane</keyword>
<keyword evidence="1" id="KW-0812">Transmembrane</keyword>
<feature type="transmembrane region" description="Helical" evidence="1">
    <location>
        <begin position="6"/>
        <end position="23"/>
    </location>
</feature>
<evidence type="ECO:0000313" key="2">
    <source>
        <dbReference type="EMBL" id="CUN07723.1"/>
    </source>
</evidence>
<dbReference type="EMBL" id="CYXZ01000012">
    <property type="protein sequence ID" value="CUN07723.1"/>
    <property type="molecule type" value="Genomic_DNA"/>
</dbReference>